<reference evidence="1 3" key="1">
    <citation type="submission" date="2020-02" db="EMBL/GenBank/DDBJ databases">
        <title>Tigecycline-resistant Acinetobacter species from pigs and migratory birds.</title>
        <authorList>
            <person name="Chen C."/>
            <person name="Sun J."/>
            <person name="Liao X.-P."/>
            <person name="Liu Y.-H."/>
        </authorList>
    </citation>
    <scope>NUCLEOTIDE SEQUENCE [LARGE SCALE GENOMIC DNA]</scope>
    <source>
        <strain evidence="1 3">YH12207_T</strain>
    </source>
</reference>
<keyword evidence="3" id="KW-1185">Reference proteome</keyword>
<dbReference type="EMBL" id="CP048659">
    <property type="protein sequence ID" value="QOW46426.1"/>
    <property type="molecule type" value="Genomic_DNA"/>
</dbReference>
<protein>
    <submittedName>
        <fullName evidence="1">Uncharacterized protein</fullName>
    </submittedName>
</protein>
<proteinExistence type="predicted"/>
<name>A0A7S7AI70_9GAMM</name>
<sequence>MKNTTRTEFLKLMNDNFGYPTDSWKRLKDGDVLPLNAQVMTIGKDDDGYFYHLCYDTFNGVNVFLKNMGVTHWHIVINR</sequence>
<evidence type="ECO:0000313" key="2">
    <source>
        <dbReference type="EMBL" id="QOW47782.1"/>
    </source>
</evidence>
<evidence type="ECO:0000313" key="3">
    <source>
        <dbReference type="Proteomes" id="UP000593966"/>
    </source>
</evidence>
<organism evidence="1 3">
    <name type="scientific">Acinetobacter piscicola</name>
    <dbReference type="NCBI Taxonomy" id="2006115"/>
    <lineage>
        <taxon>Bacteria</taxon>
        <taxon>Pseudomonadati</taxon>
        <taxon>Pseudomonadota</taxon>
        <taxon>Gammaproteobacteria</taxon>
        <taxon>Moraxellales</taxon>
        <taxon>Moraxellaceae</taxon>
        <taxon>Acinetobacter</taxon>
    </lineage>
</organism>
<dbReference type="Proteomes" id="UP000593966">
    <property type="component" value="Chromosome"/>
</dbReference>
<accession>A0A7S7AI70</accession>
<dbReference type="RefSeq" id="WP_180113115.1">
    <property type="nucleotide sequence ID" value="NZ_CP048659.1"/>
</dbReference>
<evidence type="ECO:0000313" key="1">
    <source>
        <dbReference type="EMBL" id="QOW46426.1"/>
    </source>
</evidence>
<gene>
    <name evidence="1" type="ORF">G0028_11245</name>
    <name evidence="2" type="ORF">G0028_18960</name>
</gene>
<dbReference type="AlphaFoldDB" id="A0A7S7AI70"/>
<dbReference type="EMBL" id="CP048659">
    <property type="protein sequence ID" value="QOW47782.1"/>
    <property type="molecule type" value="Genomic_DNA"/>
</dbReference>